<evidence type="ECO:0000313" key="15">
    <source>
        <dbReference type="Proteomes" id="UP000488956"/>
    </source>
</evidence>
<evidence type="ECO:0000256" key="2">
    <source>
        <dbReference type="ARBA" id="ARBA00007306"/>
    </source>
</evidence>
<dbReference type="Proteomes" id="UP000488956">
    <property type="component" value="Unassembled WGS sequence"/>
</dbReference>
<comment type="similarity">
    <text evidence="2">Belongs to the WD repeat HIR1 family.</text>
</comment>
<keyword evidence="3 9" id="KW-0853">WD repeat</keyword>
<feature type="region of interest" description="Disordered" evidence="10">
    <location>
        <begin position="1223"/>
        <end position="1262"/>
    </location>
</feature>
<comment type="caution">
    <text evidence="12">The sequence shown here is derived from an EMBL/GenBank/DDBJ whole genome shotgun (WGS) entry which is preliminary data.</text>
</comment>
<dbReference type="InterPro" id="IPR036322">
    <property type="entry name" value="WD40_repeat_dom_sf"/>
</dbReference>
<organism evidence="12 15">
    <name type="scientific">Phytophthora fragariae</name>
    <dbReference type="NCBI Taxonomy" id="53985"/>
    <lineage>
        <taxon>Eukaryota</taxon>
        <taxon>Sar</taxon>
        <taxon>Stramenopiles</taxon>
        <taxon>Oomycota</taxon>
        <taxon>Peronosporomycetes</taxon>
        <taxon>Peronosporales</taxon>
        <taxon>Peronosporaceae</taxon>
        <taxon>Phytophthora</taxon>
    </lineage>
</organism>
<feature type="region of interest" description="Disordered" evidence="10">
    <location>
        <begin position="481"/>
        <end position="556"/>
    </location>
</feature>
<dbReference type="GO" id="GO:0007165">
    <property type="term" value="P:signal transduction"/>
    <property type="evidence" value="ECO:0007669"/>
    <property type="project" value="InterPro"/>
</dbReference>
<dbReference type="PROSITE" id="PS50082">
    <property type="entry name" value="WD_REPEATS_2"/>
    <property type="match status" value="4"/>
</dbReference>
<dbReference type="InterPro" id="IPR019775">
    <property type="entry name" value="WD40_repeat_CS"/>
</dbReference>
<dbReference type="SUPFAM" id="SSF48350">
    <property type="entry name" value="GTPase activation domain, GAP"/>
    <property type="match status" value="1"/>
</dbReference>
<feature type="compositionally biased region" description="Polar residues" evidence="10">
    <location>
        <begin position="412"/>
        <end position="421"/>
    </location>
</feature>
<comment type="subcellular location">
    <subcellularLocation>
        <location evidence="1">Nucleus</location>
    </subcellularLocation>
</comment>
<dbReference type="GO" id="GO:0005634">
    <property type="term" value="C:nucleus"/>
    <property type="evidence" value="ECO:0007669"/>
    <property type="project" value="UniProtKB-SubCell"/>
</dbReference>
<keyword evidence="8" id="KW-0539">Nucleus</keyword>
<evidence type="ECO:0000256" key="7">
    <source>
        <dbReference type="ARBA" id="ARBA00023163"/>
    </source>
</evidence>
<dbReference type="GO" id="GO:0000785">
    <property type="term" value="C:chromatin"/>
    <property type="evidence" value="ECO:0007669"/>
    <property type="project" value="TreeGrafter"/>
</dbReference>
<dbReference type="GO" id="GO:0006355">
    <property type="term" value="P:regulation of DNA-templated transcription"/>
    <property type="evidence" value="ECO:0007669"/>
    <property type="project" value="InterPro"/>
</dbReference>
<dbReference type="GO" id="GO:0006338">
    <property type="term" value="P:chromatin remodeling"/>
    <property type="evidence" value="ECO:0007669"/>
    <property type="project" value="InterPro"/>
</dbReference>
<sequence>MLLEKPEDVKHENSSGTVCAIYGVDAHPTLQLFATAGGDNSVKIWSLQPPADGGIATFELLATLANHQQAVNCVRWAGHGRYLASGSDDQLVLLYELQAGAPAPVPFGSNASPNKQNWVRCSTLERHTMDVADVAWSPDDRMLATCSIDNTILIWDVGVGAMSEVMTQPLQTLTGHNGWVKGVAWDPVGKYLSSAGEDKTVRMWKVADWQESDVVTEPFEGSKKNIAALLNRGSWTNDLKFVGHQGVVTSARFNPKLLVTKADTDKEFACCAVGGEDATVSIWLAHLARPLAVVKDCFDSSVTDLTWSSAQSLLLACSLDGSICCFQFGEDEIGTPIPDAQQSKLLQAKYGSRAGITLASTLVENPIQLQLEEKSTTSPRLAASRKSDTSVTPTVTPTTNTLIPKKKKKLDTQTSTPQSRAPSGANKNDKKRIAPVLLQGEVQPSPNNNPASSQNNIRNILGPTIVSPKASDVTLLDSRMTSTNGKEVSIVPKTNNSATLKSSSAPSHSDKTKEKSALAVPNDAPSKSSKPEAKKNGVDGPSLKRKRENERTATQATAVVAKSKEVIARAPKLLNESSAGVANGGQLLPEFPFRLQFSVEIDTNTQSNASSKASNGRISSGLVSSKVVVEVTVHNLKNPQPEEIIELGPVYSTIQCSAGNEVKWIDRIPGRVVCAVGNTSYYAVGVHNGDLLVLNSSGRRLFPCIALGSSISVMECSVNESPYLLVILATGDLKIWDLAARKLLLASSIEAITNVTPEDHRKLTLLRCQVTTKGMPLITFAESNSEIKGSSSLLSYTYDTAMSSWMRVADDSFVFSDFASALSTDAVSVKSVPIGPLRRLQNASGYGRTQRGIASAMLSGMSDPLMQRNVTRSHLEHQVASAIILKSSAEYRYWIQAYAKFLTHDEDVTRLDNLCAEMMGPFHAPSTREGTAANQDEGSAWDPMALDLVKRDVLKSHILPTIAANRALQRVRSSQLESTRTRLAAPVPVPFSFGRWSALALGLEAGSPVESSFSVQHEATQAVESRMVNEAVLYTTVAAVHRHRQGHLLSETDALVVPAAVLEATRSRRIQPPCTWQPISCGAWAQVHFCVEIDPQTSEARFRVVVWLLESGTIVVNDILGAGCRWWRSACDDVAFRRLSGVDCHTYGFHFRSAAKATECSRIVCHILANVPGVLKVVKKLMRENIDLQGLVLAWQGLGLHSIHYPPRVPRIYSETTPSCSSSPRVADLSPDRTIYPKDGEASSPWREGQYQLQDEGVSPRARQISTDYERAVSEDLKTCQAAARPDPFSSVGRVEHNSQVDEELVRMATSPVALLETGGGTRFPENKRSRGEWISRPYKMREETHVTYNAEFARFEGLPDEWRELNQQFGLPLEDVLKREVEGYDSKLPAVLVMMKNCFLAHNGARTEGVFRLAPDKQEYVSVKRSINDGTFKDCSDVHIMASLIKVWFRELPESLFNMLPENQIARTCELVDPEPKVVLESLAALPALHQTVMLWLLDLLNEIVKYEHENKMTAKSMAIVMAPNLISVKNADAAVVVAAYRQVADFVQALLRARQAQPSVR</sequence>
<dbReference type="GO" id="GO:0031491">
    <property type="term" value="F:nucleosome binding"/>
    <property type="evidence" value="ECO:0007669"/>
    <property type="project" value="TreeGrafter"/>
</dbReference>
<dbReference type="InterPro" id="IPR001680">
    <property type="entry name" value="WD40_rpt"/>
</dbReference>
<feature type="repeat" description="WD" evidence="9">
    <location>
        <begin position="64"/>
        <end position="105"/>
    </location>
</feature>
<name>A0A6G0KKU9_9STRA</name>
<dbReference type="CDD" id="cd00159">
    <property type="entry name" value="RhoGAP"/>
    <property type="match status" value="1"/>
</dbReference>
<dbReference type="Gene3D" id="1.10.555.10">
    <property type="entry name" value="Rho GTPase activation protein"/>
    <property type="match status" value="1"/>
</dbReference>
<evidence type="ECO:0000256" key="5">
    <source>
        <dbReference type="ARBA" id="ARBA00022853"/>
    </source>
</evidence>
<dbReference type="Pfam" id="PF24105">
    <property type="entry name" value="Beta-prop_CAF1B_HIR1"/>
    <property type="match status" value="1"/>
</dbReference>
<dbReference type="SMART" id="SM00324">
    <property type="entry name" value="RhoGAP"/>
    <property type="match status" value="1"/>
</dbReference>
<feature type="repeat" description="WD" evidence="9">
    <location>
        <begin position="173"/>
        <end position="206"/>
    </location>
</feature>
<evidence type="ECO:0000313" key="13">
    <source>
        <dbReference type="EMBL" id="KAE9253331.1"/>
    </source>
</evidence>
<evidence type="ECO:0000256" key="10">
    <source>
        <dbReference type="SAM" id="MobiDB-lite"/>
    </source>
</evidence>
<reference evidence="14 15" key="1">
    <citation type="submission" date="2018-09" db="EMBL/GenBank/DDBJ databases">
        <title>Genomic investigation of the strawberry pathogen Phytophthora fragariae indicates pathogenicity is determined by transcriptional variation in three key races.</title>
        <authorList>
            <person name="Adams T.M."/>
            <person name="Armitage A.D."/>
            <person name="Sobczyk M.K."/>
            <person name="Bates H.J."/>
            <person name="Dunwell J.M."/>
            <person name="Nellist C.F."/>
            <person name="Harrison R.J."/>
        </authorList>
    </citation>
    <scope>NUCLEOTIDE SEQUENCE [LARGE SCALE GENOMIC DNA]</scope>
    <source>
        <strain evidence="13 14">BC-23</strain>
        <strain evidence="12 15">ONT-3</strain>
    </source>
</reference>
<keyword evidence="6" id="KW-0805">Transcription regulation</keyword>
<dbReference type="SMART" id="SM00320">
    <property type="entry name" value="WD40"/>
    <property type="match status" value="7"/>
</dbReference>
<dbReference type="Pfam" id="PF00620">
    <property type="entry name" value="RhoGAP"/>
    <property type="match status" value="1"/>
</dbReference>
<keyword evidence="4" id="KW-0677">Repeat</keyword>
<dbReference type="PANTHER" id="PTHR13831">
    <property type="entry name" value="MEMBER OF THE HIR1 FAMILY OF WD-REPEAT PROTEINS"/>
    <property type="match status" value="1"/>
</dbReference>
<dbReference type="EMBL" id="QXFX01001420">
    <property type="protein sequence ID" value="KAE9090581.1"/>
    <property type="molecule type" value="Genomic_DNA"/>
</dbReference>
<dbReference type="CDD" id="cd00200">
    <property type="entry name" value="WD40"/>
    <property type="match status" value="1"/>
</dbReference>
<dbReference type="GO" id="GO:0000417">
    <property type="term" value="C:HIR complex"/>
    <property type="evidence" value="ECO:0007669"/>
    <property type="project" value="TreeGrafter"/>
</dbReference>
<evidence type="ECO:0000256" key="4">
    <source>
        <dbReference type="ARBA" id="ARBA00022737"/>
    </source>
</evidence>
<dbReference type="InterPro" id="IPR011044">
    <property type="entry name" value="Quino_amine_DH_bsu"/>
</dbReference>
<dbReference type="Gene3D" id="2.130.10.10">
    <property type="entry name" value="YVTN repeat-like/Quinoprotein amine dehydrogenase"/>
    <property type="match status" value="3"/>
</dbReference>
<protein>
    <recommendedName>
        <fullName evidence="11">Rho-GAP domain-containing protein</fullName>
    </recommendedName>
</protein>
<dbReference type="PROSITE" id="PS50294">
    <property type="entry name" value="WD_REPEATS_REGION"/>
    <property type="match status" value="3"/>
</dbReference>
<evidence type="ECO:0000256" key="6">
    <source>
        <dbReference type="ARBA" id="ARBA00023015"/>
    </source>
</evidence>
<dbReference type="SUPFAM" id="SSF50978">
    <property type="entry name" value="WD40 repeat-like"/>
    <property type="match status" value="1"/>
</dbReference>
<evidence type="ECO:0000259" key="11">
    <source>
        <dbReference type="PROSITE" id="PS50238"/>
    </source>
</evidence>
<feature type="region of interest" description="Disordered" evidence="10">
    <location>
        <begin position="371"/>
        <end position="430"/>
    </location>
</feature>
<dbReference type="SUPFAM" id="SSF50969">
    <property type="entry name" value="YVTN repeat-like/Quinoprotein amine dehydrogenase"/>
    <property type="match status" value="1"/>
</dbReference>
<dbReference type="InterPro" id="IPR036936">
    <property type="entry name" value="CRIB_dom_sf"/>
</dbReference>
<evidence type="ECO:0000256" key="9">
    <source>
        <dbReference type="PROSITE-ProRule" id="PRU00221"/>
    </source>
</evidence>
<dbReference type="Proteomes" id="UP000476176">
    <property type="component" value="Unassembled WGS sequence"/>
</dbReference>
<evidence type="ECO:0000256" key="1">
    <source>
        <dbReference type="ARBA" id="ARBA00004123"/>
    </source>
</evidence>
<dbReference type="PANTHER" id="PTHR13831:SF0">
    <property type="entry name" value="PROTEIN HIRA"/>
    <property type="match status" value="1"/>
</dbReference>
<accession>A0A6G0KKU9</accession>
<dbReference type="InterPro" id="IPR055410">
    <property type="entry name" value="Beta-prop_CAF1B_HIR1"/>
</dbReference>
<dbReference type="InterPro" id="IPR031120">
    <property type="entry name" value="HIR1-like"/>
</dbReference>
<dbReference type="EMBL" id="QXGC01000039">
    <property type="protein sequence ID" value="KAE9253331.1"/>
    <property type="molecule type" value="Genomic_DNA"/>
</dbReference>
<evidence type="ECO:0000256" key="8">
    <source>
        <dbReference type="ARBA" id="ARBA00023242"/>
    </source>
</evidence>
<feature type="repeat" description="WD" evidence="9">
    <location>
        <begin position="124"/>
        <end position="165"/>
    </location>
</feature>
<feature type="domain" description="Rho-GAP" evidence="11">
    <location>
        <begin position="1372"/>
        <end position="1560"/>
    </location>
</feature>
<keyword evidence="7" id="KW-0804">Transcription</keyword>
<feature type="repeat" description="WD" evidence="9">
    <location>
        <begin position="14"/>
        <end position="48"/>
    </location>
</feature>
<dbReference type="InterPro" id="IPR011494">
    <property type="entry name" value="HIRA-like_C"/>
</dbReference>
<evidence type="ECO:0000313" key="14">
    <source>
        <dbReference type="Proteomes" id="UP000476176"/>
    </source>
</evidence>
<dbReference type="PROSITE" id="PS00678">
    <property type="entry name" value="WD_REPEATS_1"/>
    <property type="match status" value="1"/>
</dbReference>
<dbReference type="GO" id="GO:0006351">
    <property type="term" value="P:DNA-templated transcription"/>
    <property type="evidence" value="ECO:0007669"/>
    <property type="project" value="InterPro"/>
</dbReference>
<dbReference type="Pfam" id="PF07569">
    <property type="entry name" value="Hira"/>
    <property type="match status" value="1"/>
</dbReference>
<evidence type="ECO:0000313" key="12">
    <source>
        <dbReference type="EMBL" id="KAE9090581.1"/>
    </source>
</evidence>
<feature type="compositionally biased region" description="Low complexity" evidence="10">
    <location>
        <begin position="389"/>
        <end position="401"/>
    </location>
</feature>
<dbReference type="InterPro" id="IPR008936">
    <property type="entry name" value="Rho_GTPase_activation_prot"/>
</dbReference>
<gene>
    <name evidence="13" type="ORF">PF004_g1578</name>
    <name evidence="12" type="ORF">PF010_g18533</name>
</gene>
<dbReference type="InterPro" id="IPR000198">
    <property type="entry name" value="RhoGAP_dom"/>
</dbReference>
<dbReference type="Pfam" id="PF00400">
    <property type="entry name" value="WD40"/>
    <property type="match status" value="1"/>
</dbReference>
<keyword evidence="5" id="KW-0156">Chromatin regulator</keyword>
<evidence type="ECO:0000256" key="3">
    <source>
        <dbReference type="ARBA" id="ARBA00022574"/>
    </source>
</evidence>
<dbReference type="PROSITE" id="PS50238">
    <property type="entry name" value="RHOGAP"/>
    <property type="match status" value="1"/>
</dbReference>
<dbReference type="InterPro" id="IPR015943">
    <property type="entry name" value="WD40/YVTN_repeat-like_dom_sf"/>
</dbReference>
<proteinExistence type="inferred from homology"/>
<dbReference type="Gene3D" id="3.90.810.10">
    <property type="entry name" value="CRIB domain"/>
    <property type="match status" value="1"/>
</dbReference>
<feature type="compositionally biased region" description="Polar residues" evidence="10">
    <location>
        <begin position="481"/>
        <end position="507"/>
    </location>
</feature>